<dbReference type="RefSeq" id="WP_036105734.1">
    <property type="nucleotide sequence ID" value="NZ_JAJA02000001.1"/>
</dbReference>
<sequence>MIDLHPLRSLKFSAAQAAVPDRLSAASGIVVVGDVLYVIADDELHLGVFGLAGRHDAGWVRIFPGELPDDAAARKALKPDLEALVRLPPFAGHPHGALLALASGSKPNRRTGVLLGLDASGALSGPPRPVDLSAPYAALQARFSGLNIEGAVVRGQELVLLQRASGGHPENALIGYPLAEVLDALGGSDDPRLPELSARIVGVDLGRVDGVPLGFTDGSVLADGRIVFSAVAENVDDTYHDGPCVGAAIGIIDSDGRVERVESVSPLQKIEGIDAQMEAGTIRLLLATDGDDRSVSGTLFKASLVL</sequence>
<proteinExistence type="predicted"/>
<dbReference type="Pfam" id="PF22000">
    <property type="entry name" value="DUF6929"/>
    <property type="match status" value="1"/>
</dbReference>
<keyword evidence="2" id="KW-1185">Reference proteome</keyword>
<dbReference type="OrthoDB" id="8357313at2"/>
<evidence type="ECO:0000313" key="1">
    <source>
        <dbReference type="EMBL" id="KWS05611.1"/>
    </source>
</evidence>
<gene>
    <name evidence="1" type="ORF">AZ78_3163</name>
</gene>
<accession>A0A108UAL7</accession>
<evidence type="ECO:0000313" key="2">
    <source>
        <dbReference type="Proteomes" id="UP000023435"/>
    </source>
</evidence>
<dbReference type="EMBL" id="JAJA02000001">
    <property type="protein sequence ID" value="KWS05611.1"/>
    <property type="molecule type" value="Genomic_DNA"/>
</dbReference>
<organism evidence="1 2">
    <name type="scientific">Lysobacter capsici AZ78</name>
    <dbReference type="NCBI Taxonomy" id="1444315"/>
    <lineage>
        <taxon>Bacteria</taxon>
        <taxon>Pseudomonadati</taxon>
        <taxon>Pseudomonadota</taxon>
        <taxon>Gammaproteobacteria</taxon>
        <taxon>Lysobacterales</taxon>
        <taxon>Lysobacteraceae</taxon>
        <taxon>Lysobacter</taxon>
    </lineage>
</organism>
<name>A0A108UAL7_9GAMM</name>
<protein>
    <submittedName>
        <fullName evidence="1">Uncharacterized protein</fullName>
    </submittedName>
</protein>
<comment type="caution">
    <text evidence="1">The sequence shown here is derived from an EMBL/GenBank/DDBJ whole genome shotgun (WGS) entry which is preliminary data.</text>
</comment>
<dbReference type="AlphaFoldDB" id="A0A108UAL7"/>
<dbReference type="Proteomes" id="UP000023435">
    <property type="component" value="Unassembled WGS sequence"/>
</dbReference>
<dbReference type="InterPro" id="IPR053851">
    <property type="entry name" value="DUF6929"/>
</dbReference>
<reference evidence="1 2" key="1">
    <citation type="journal article" date="2014" name="Genome Announc.">
        <title>Draft Genome Sequence of Lysobacter capsici AZ78, a Bacterium Antagonistic to Plant-Pathogenic Oomycetes.</title>
        <authorList>
            <person name="Puopolo G."/>
            <person name="Sonego P."/>
            <person name="Engelen K."/>
            <person name="Pertot I."/>
        </authorList>
    </citation>
    <scope>NUCLEOTIDE SEQUENCE [LARGE SCALE GENOMIC DNA]</scope>
    <source>
        <strain evidence="1 2">AZ78</strain>
    </source>
</reference>